<name>A0A5B7FXQ3_PORTR</name>
<evidence type="ECO:0000313" key="2">
    <source>
        <dbReference type="EMBL" id="MPC51372.1"/>
    </source>
</evidence>
<gene>
    <name evidence="2" type="ORF">E2C01_045216</name>
</gene>
<dbReference type="EMBL" id="VSRR010010132">
    <property type="protein sequence ID" value="MPC51372.1"/>
    <property type="molecule type" value="Genomic_DNA"/>
</dbReference>
<sequence>MQDSQTEANKRGSEMDQTVITERLHVPRHEVNARLPRPRPSRLFSTRRTQRVWAAKADKDERYHYTQILSGGSEAVPKPGQ</sequence>
<evidence type="ECO:0000313" key="3">
    <source>
        <dbReference type="Proteomes" id="UP000324222"/>
    </source>
</evidence>
<organism evidence="2 3">
    <name type="scientific">Portunus trituberculatus</name>
    <name type="common">Swimming crab</name>
    <name type="synonym">Neptunus trituberculatus</name>
    <dbReference type="NCBI Taxonomy" id="210409"/>
    <lineage>
        <taxon>Eukaryota</taxon>
        <taxon>Metazoa</taxon>
        <taxon>Ecdysozoa</taxon>
        <taxon>Arthropoda</taxon>
        <taxon>Crustacea</taxon>
        <taxon>Multicrustacea</taxon>
        <taxon>Malacostraca</taxon>
        <taxon>Eumalacostraca</taxon>
        <taxon>Eucarida</taxon>
        <taxon>Decapoda</taxon>
        <taxon>Pleocyemata</taxon>
        <taxon>Brachyura</taxon>
        <taxon>Eubrachyura</taxon>
        <taxon>Portunoidea</taxon>
        <taxon>Portunidae</taxon>
        <taxon>Portuninae</taxon>
        <taxon>Portunus</taxon>
    </lineage>
</organism>
<dbReference type="AlphaFoldDB" id="A0A5B7FXQ3"/>
<feature type="compositionally biased region" description="Basic and acidic residues" evidence="1">
    <location>
        <begin position="22"/>
        <end position="32"/>
    </location>
</feature>
<comment type="caution">
    <text evidence="2">The sequence shown here is derived from an EMBL/GenBank/DDBJ whole genome shotgun (WGS) entry which is preliminary data.</text>
</comment>
<accession>A0A5B7FXQ3</accession>
<feature type="region of interest" description="Disordered" evidence="1">
    <location>
        <begin position="1"/>
        <end position="48"/>
    </location>
</feature>
<proteinExistence type="predicted"/>
<reference evidence="2 3" key="1">
    <citation type="submission" date="2019-05" db="EMBL/GenBank/DDBJ databases">
        <title>Another draft genome of Portunus trituberculatus and its Hox gene families provides insights of decapod evolution.</title>
        <authorList>
            <person name="Jeong J.-H."/>
            <person name="Song I."/>
            <person name="Kim S."/>
            <person name="Choi T."/>
            <person name="Kim D."/>
            <person name="Ryu S."/>
            <person name="Kim W."/>
        </authorList>
    </citation>
    <scope>NUCLEOTIDE SEQUENCE [LARGE SCALE GENOMIC DNA]</scope>
    <source>
        <tissue evidence="2">Muscle</tissue>
    </source>
</reference>
<keyword evidence="3" id="KW-1185">Reference proteome</keyword>
<dbReference type="Proteomes" id="UP000324222">
    <property type="component" value="Unassembled WGS sequence"/>
</dbReference>
<protein>
    <submittedName>
        <fullName evidence="2">Uncharacterized protein</fullName>
    </submittedName>
</protein>
<evidence type="ECO:0000256" key="1">
    <source>
        <dbReference type="SAM" id="MobiDB-lite"/>
    </source>
</evidence>